<proteinExistence type="predicted"/>
<reference evidence="1 2" key="1">
    <citation type="submission" date="2013-04" db="EMBL/GenBank/DDBJ databases">
        <title>The Genome Sequence of Enterorhabdus caecimuris B7.</title>
        <authorList>
            <consortium name="The Broad Institute Genomics Platform"/>
            <consortium name="The Broad Institute Genome Sequencing Center for Infectious Disease"/>
            <person name="Earl A."/>
            <person name="Xavier R."/>
            <person name="Elson C."/>
            <person name="Duck W."/>
            <person name="Walker B."/>
            <person name="Young S."/>
            <person name="Zeng Q."/>
            <person name="Gargeya S."/>
            <person name="Fitzgerald M."/>
            <person name="Haas B."/>
            <person name="Abouelleil A."/>
            <person name="Allen A.W."/>
            <person name="Alvarado L."/>
            <person name="Arachchi H.M."/>
            <person name="Berlin A.M."/>
            <person name="Chapman S.B."/>
            <person name="Gainer-Dewar J."/>
            <person name="Goldberg J."/>
            <person name="Griggs A."/>
            <person name="Gujja S."/>
            <person name="Hansen M."/>
            <person name="Howarth C."/>
            <person name="Imamovic A."/>
            <person name="Ireland A."/>
            <person name="Larimer J."/>
            <person name="McCowan C."/>
            <person name="Murphy C."/>
            <person name="Pearson M."/>
            <person name="Poon T.W."/>
            <person name="Priest M."/>
            <person name="Roberts A."/>
            <person name="Saif S."/>
            <person name="Shea T."/>
            <person name="Sisk P."/>
            <person name="Sykes S."/>
            <person name="Wortman J."/>
            <person name="Nusbaum C."/>
            <person name="Birren B."/>
        </authorList>
    </citation>
    <scope>NUCLEOTIDE SEQUENCE [LARGE SCALE GENOMIC DNA]</scope>
    <source>
        <strain evidence="1 2">B7</strain>
    </source>
</reference>
<name>R9L5V2_9ACTN</name>
<dbReference type="Proteomes" id="UP000014204">
    <property type="component" value="Unassembled WGS sequence"/>
</dbReference>
<organism evidence="1 2">
    <name type="scientific">Adlercreutzia caecimuris B7</name>
    <dbReference type="NCBI Taxonomy" id="1235794"/>
    <lineage>
        <taxon>Bacteria</taxon>
        <taxon>Bacillati</taxon>
        <taxon>Actinomycetota</taxon>
        <taxon>Coriobacteriia</taxon>
        <taxon>Eggerthellales</taxon>
        <taxon>Eggerthellaceae</taxon>
        <taxon>Adlercreutzia</taxon>
    </lineage>
</organism>
<evidence type="ECO:0000313" key="1">
    <source>
        <dbReference type="EMBL" id="EOS51137.1"/>
    </source>
</evidence>
<accession>R9L5V2</accession>
<comment type="caution">
    <text evidence="1">The sequence shown here is derived from an EMBL/GenBank/DDBJ whole genome shotgun (WGS) entry which is preliminary data.</text>
</comment>
<evidence type="ECO:0000313" key="2">
    <source>
        <dbReference type="Proteomes" id="UP000014204"/>
    </source>
</evidence>
<sequence length="35" mass="3987">MTKKRRKPPIARIACGIVIALFAYAAIRESERVTR</sequence>
<dbReference type="EMBL" id="ASSY01000008">
    <property type="protein sequence ID" value="EOS51137.1"/>
    <property type="molecule type" value="Genomic_DNA"/>
</dbReference>
<protein>
    <submittedName>
        <fullName evidence="1">Uncharacterized protein</fullName>
    </submittedName>
</protein>
<dbReference type="HOGENOM" id="CLU_3364733_0_0_11"/>
<keyword evidence="2" id="KW-1185">Reference proteome</keyword>
<gene>
    <name evidence="1" type="ORF">C811_01555</name>
</gene>
<dbReference type="AlphaFoldDB" id="R9L5V2"/>